<evidence type="ECO:0000313" key="4">
    <source>
        <dbReference type="EMBL" id="KAF8755203.1"/>
    </source>
</evidence>
<evidence type="ECO:0000256" key="1">
    <source>
        <dbReference type="ARBA" id="ARBA00022737"/>
    </source>
</evidence>
<dbReference type="InterPro" id="IPR056884">
    <property type="entry name" value="NPHP3-like_N"/>
</dbReference>
<comment type="caution">
    <text evidence="4">The sequence shown here is derived from an EMBL/GenBank/DDBJ whole genome shotgun (WGS) entry which is preliminary data.</text>
</comment>
<feature type="compositionally biased region" description="Polar residues" evidence="2">
    <location>
        <begin position="10"/>
        <end position="26"/>
    </location>
</feature>
<protein>
    <submittedName>
        <fullName evidence="4">WD domain, G-beta repeat</fullName>
    </submittedName>
</protein>
<accession>A0A8H7ICN0</accession>
<dbReference type="Proteomes" id="UP000614334">
    <property type="component" value="Unassembled WGS sequence"/>
</dbReference>
<evidence type="ECO:0000313" key="5">
    <source>
        <dbReference type="Proteomes" id="UP000614334"/>
    </source>
</evidence>
<dbReference type="InterPro" id="IPR027417">
    <property type="entry name" value="P-loop_NTPase"/>
</dbReference>
<organism evidence="4 5">
    <name type="scientific">Rhizoctonia solani</name>
    <dbReference type="NCBI Taxonomy" id="456999"/>
    <lineage>
        <taxon>Eukaryota</taxon>
        <taxon>Fungi</taxon>
        <taxon>Dikarya</taxon>
        <taxon>Basidiomycota</taxon>
        <taxon>Agaricomycotina</taxon>
        <taxon>Agaricomycetes</taxon>
        <taxon>Cantharellales</taxon>
        <taxon>Ceratobasidiaceae</taxon>
        <taxon>Rhizoctonia</taxon>
    </lineage>
</organism>
<dbReference type="EMBL" id="JACYCF010000009">
    <property type="protein sequence ID" value="KAF8755203.1"/>
    <property type="molecule type" value="Genomic_DNA"/>
</dbReference>
<reference evidence="4" key="1">
    <citation type="submission" date="2020-09" db="EMBL/GenBank/DDBJ databases">
        <title>Comparative genome analyses of four rice-infecting Rhizoctonia solani isolates reveal extensive enrichment of homogalacturonan modification genes.</title>
        <authorList>
            <person name="Lee D.-Y."/>
            <person name="Jeon J."/>
            <person name="Kim K.-T."/>
            <person name="Cheong K."/>
            <person name="Song H."/>
            <person name="Choi G."/>
            <person name="Ko J."/>
            <person name="Opiyo S.O."/>
            <person name="Zuo S."/>
            <person name="Madhav S."/>
            <person name="Lee Y.-H."/>
            <person name="Wang G.-L."/>
        </authorList>
    </citation>
    <scope>NUCLEOTIDE SEQUENCE</scope>
    <source>
        <strain evidence="4">AG1-IA B2</strain>
    </source>
</reference>
<proteinExistence type="predicted"/>
<dbReference type="SUPFAM" id="SSF52540">
    <property type="entry name" value="P-loop containing nucleoside triphosphate hydrolases"/>
    <property type="match status" value="1"/>
</dbReference>
<dbReference type="AlphaFoldDB" id="A0A8H7ICN0"/>
<keyword evidence="1" id="KW-0677">Repeat</keyword>
<name>A0A8H7ICN0_9AGAM</name>
<sequence>MPKSPFRATSPASQPTRNSTPASTDPQPKPITPMLNPAQFTTCLQVVPKPASEQSDTWRRFGTALKTLEAITGVFPPLKEVLSVLSACTMEIKIAEQNRGPYDQLALDLVIWCKFCRNTFRKQKPRWMPYSIENAARAIGEQNEAHIHAGGYITEYLGPNAHDMGELSAERSNSSHEAWYNAALSVEMQRHGCAPNTRVRILSEAMEWARKPDSPKLYWMNGMAGTGKTTIAYSLCEQLEKSKQLGACFFALGSRQTAGI</sequence>
<feature type="domain" description="Nephrocystin 3-like N-terminal" evidence="3">
    <location>
        <begin position="204"/>
        <end position="251"/>
    </location>
</feature>
<evidence type="ECO:0000259" key="3">
    <source>
        <dbReference type="Pfam" id="PF24883"/>
    </source>
</evidence>
<gene>
    <name evidence="4" type="ORF">RHS01_05398</name>
</gene>
<dbReference type="Pfam" id="PF24883">
    <property type="entry name" value="NPHP3_N"/>
    <property type="match status" value="1"/>
</dbReference>
<feature type="region of interest" description="Disordered" evidence="2">
    <location>
        <begin position="1"/>
        <end position="34"/>
    </location>
</feature>
<evidence type="ECO:0000256" key="2">
    <source>
        <dbReference type="SAM" id="MobiDB-lite"/>
    </source>
</evidence>